<reference evidence="11 12" key="1">
    <citation type="journal article" date="2015" name="Genome Announc.">
        <title>Expanding the biotechnology potential of lactobacilli through comparative genomics of 213 strains and associated genera.</title>
        <authorList>
            <person name="Sun Z."/>
            <person name="Harris H.M."/>
            <person name="McCann A."/>
            <person name="Guo C."/>
            <person name="Argimon S."/>
            <person name="Zhang W."/>
            <person name="Yang X."/>
            <person name="Jeffery I.B."/>
            <person name="Cooney J.C."/>
            <person name="Kagawa T.F."/>
            <person name="Liu W."/>
            <person name="Song Y."/>
            <person name="Salvetti E."/>
            <person name="Wrobel A."/>
            <person name="Rasinkangas P."/>
            <person name="Parkhill J."/>
            <person name="Rea M.C."/>
            <person name="O'Sullivan O."/>
            <person name="Ritari J."/>
            <person name="Douillard F.P."/>
            <person name="Paul Ross R."/>
            <person name="Yang R."/>
            <person name="Briner A.E."/>
            <person name="Felis G.E."/>
            <person name="de Vos W.M."/>
            <person name="Barrangou R."/>
            <person name="Klaenhammer T.R."/>
            <person name="Caufield P.W."/>
            <person name="Cui Y."/>
            <person name="Zhang H."/>
            <person name="O'Toole P.W."/>
        </authorList>
    </citation>
    <scope>NUCLEOTIDE SEQUENCE [LARGE SCALE GENOMIC DNA]</scope>
    <source>
        <strain evidence="11 12">DSM 23026</strain>
    </source>
</reference>
<keyword evidence="4 11" id="KW-0808">Transferase</keyword>
<dbReference type="EMBL" id="JQCQ01000002">
    <property type="protein sequence ID" value="KRO26185.1"/>
    <property type="molecule type" value="Genomic_DNA"/>
</dbReference>
<accession>A0A0R2NK88</accession>
<comment type="similarity">
    <text evidence="8">Belongs to the glycosyltransferase 2 family. GtrB subfamily.</text>
</comment>
<evidence type="ECO:0000256" key="5">
    <source>
        <dbReference type="ARBA" id="ARBA00022692"/>
    </source>
</evidence>
<dbReference type="GO" id="GO:0005886">
    <property type="term" value="C:plasma membrane"/>
    <property type="evidence" value="ECO:0007669"/>
    <property type="project" value="UniProtKB-SubCell"/>
</dbReference>
<dbReference type="Proteomes" id="UP000051249">
    <property type="component" value="Unassembled WGS sequence"/>
</dbReference>
<keyword evidence="12" id="KW-1185">Reference proteome</keyword>
<keyword evidence="5 9" id="KW-0812">Transmembrane</keyword>
<sequence>METLSIVVPVFNEEETIDIYYDALQKVKPQLNYEIELWFIDDGSKDNTLMKLKKLNQKDSNAHFVSFSRNFGKEAALYAGLTRATGDYVVVMDVDLQDPPELLPKMLENIQTGNYDAVATMRKDRQGESKIRSFFARAFYRWMNKITSLNLVDGARDFRVMSRQMVDSVLKMHENKRFSKGLFNWVGFNTYYMAYENRERVAGKTSWSFWGLMKYAIEGFISFSTAPLTLVTGLGAISFVASIIAAIVVIVRTLLFPHVSAFGWPSLVVIILFFSGIQLLSLGIVGRYIAEIYLEVKNRPIYLVKEEK</sequence>
<evidence type="ECO:0000256" key="6">
    <source>
        <dbReference type="ARBA" id="ARBA00022989"/>
    </source>
</evidence>
<dbReference type="Pfam" id="PF00535">
    <property type="entry name" value="Glycos_transf_2"/>
    <property type="match status" value="1"/>
</dbReference>
<comment type="subcellular location">
    <subcellularLocation>
        <location evidence="1">Cell membrane</location>
        <topology evidence="1">Multi-pass membrane protein</topology>
    </subcellularLocation>
</comment>
<keyword evidence="6 9" id="KW-1133">Transmembrane helix</keyword>
<keyword evidence="2" id="KW-1003">Cell membrane</keyword>
<dbReference type="RefSeq" id="WP_057797810.1">
    <property type="nucleotide sequence ID" value="NZ_BJZZ01000002.1"/>
</dbReference>
<dbReference type="PANTHER" id="PTHR48090">
    <property type="entry name" value="UNDECAPRENYL-PHOSPHATE 4-DEOXY-4-FORMAMIDO-L-ARABINOSE TRANSFERASE-RELATED"/>
    <property type="match status" value="1"/>
</dbReference>
<evidence type="ECO:0000256" key="7">
    <source>
        <dbReference type="ARBA" id="ARBA00023136"/>
    </source>
</evidence>
<dbReference type="FunFam" id="3.90.550.10:FF:000079">
    <property type="entry name" value="Probable glycosyl transferase"/>
    <property type="match status" value="1"/>
</dbReference>
<dbReference type="OrthoDB" id="9807778at2"/>
<dbReference type="GO" id="GO:0016757">
    <property type="term" value="F:glycosyltransferase activity"/>
    <property type="evidence" value="ECO:0007669"/>
    <property type="project" value="UniProtKB-KW"/>
</dbReference>
<evidence type="ECO:0000256" key="4">
    <source>
        <dbReference type="ARBA" id="ARBA00022679"/>
    </source>
</evidence>
<feature type="transmembrane region" description="Helical" evidence="9">
    <location>
        <begin position="230"/>
        <end position="255"/>
    </location>
</feature>
<keyword evidence="3" id="KW-0328">Glycosyltransferase</keyword>
<comment type="caution">
    <text evidence="11">The sequence shown here is derived from an EMBL/GenBank/DDBJ whole genome shotgun (WGS) entry which is preliminary data.</text>
</comment>
<dbReference type="AlphaFoldDB" id="A0A0R2NK88"/>
<name>A0A0R2NK88_9LACO</name>
<evidence type="ECO:0000313" key="11">
    <source>
        <dbReference type="EMBL" id="KRO26185.1"/>
    </source>
</evidence>
<feature type="domain" description="Glycosyltransferase 2-like" evidence="10">
    <location>
        <begin position="5"/>
        <end position="167"/>
    </location>
</feature>
<evidence type="ECO:0000256" key="1">
    <source>
        <dbReference type="ARBA" id="ARBA00004651"/>
    </source>
</evidence>
<organism evidence="11 12">
    <name type="scientific">Pediococcus argentinicus</name>
    <dbReference type="NCBI Taxonomy" id="480391"/>
    <lineage>
        <taxon>Bacteria</taxon>
        <taxon>Bacillati</taxon>
        <taxon>Bacillota</taxon>
        <taxon>Bacilli</taxon>
        <taxon>Lactobacillales</taxon>
        <taxon>Lactobacillaceae</taxon>
        <taxon>Pediococcus</taxon>
    </lineage>
</organism>
<evidence type="ECO:0000256" key="8">
    <source>
        <dbReference type="ARBA" id="ARBA00038152"/>
    </source>
</evidence>
<proteinExistence type="inferred from homology"/>
<dbReference type="SUPFAM" id="SSF53448">
    <property type="entry name" value="Nucleotide-diphospho-sugar transferases"/>
    <property type="match status" value="1"/>
</dbReference>
<feature type="transmembrane region" description="Helical" evidence="9">
    <location>
        <begin position="267"/>
        <end position="290"/>
    </location>
</feature>
<dbReference type="CDD" id="cd04187">
    <property type="entry name" value="DPM1_like_bac"/>
    <property type="match status" value="1"/>
</dbReference>
<dbReference type="InterPro" id="IPR029044">
    <property type="entry name" value="Nucleotide-diphossugar_trans"/>
</dbReference>
<evidence type="ECO:0000313" key="12">
    <source>
        <dbReference type="Proteomes" id="UP000051249"/>
    </source>
</evidence>
<evidence type="ECO:0000259" key="10">
    <source>
        <dbReference type="Pfam" id="PF00535"/>
    </source>
</evidence>
<dbReference type="PANTHER" id="PTHR48090:SF8">
    <property type="entry name" value="GLYCOSYLTRANSFERASE CSBB-RELATED"/>
    <property type="match status" value="1"/>
</dbReference>
<keyword evidence="7 9" id="KW-0472">Membrane</keyword>
<dbReference type="InterPro" id="IPR001173">
    <property type="entry name" value="Glyco_trans_2-like"/>
</dbReference>
<evidence type="ECO:0000256" key="9">
    <source>
        <dbReference type="SAM" id="Phobius"/>
    </source>
</evidence>
<evidence type="ECO:0000256" key="2">
    <source>
        <dbReference type="ARBA" id="ARBA00022475"/>
    </source>
</evidence>
<protein>
    <submittedName>
        <fullName evidence="11">Glycosyltransferase-like protein</fullName>
    </submittedName>
</protein>
<evidence type="ECO:0000256" key="3">
    <source>
        <dbReference type="ARBA" id="ARBA00022676"/>
    </source>
</evidence>
<gene>
    <name evidence="11" type="ORF">IV88_GL000645</name>
</gene>
<dbReference type="InterPro" id="IPR050256">
    <property type="entry name" value="Glycosyltransferase_2"/>
</dbReference>
<dbReference type="Gene3D" id="3.90.550.10">
    <property type="entry name" value="Spore Coat Polysaccharide Biosynthesis Protein SpsA, Chain A"/>
    <property type="match status" value="1"/>
</dbReference>
<dbReference type="PATRIC" id="fig|480391.4.peg.654"/>